<feature type="chain" id="PRO_5021765283" description="SLBB domain protein" evidence="2">
    <location>
        <begin position="25"/>
        <end position="406"/>
    </location>
</feature>
<dbReference type="Gene3D" id="3.10.560.10">
    <property type="entry name" value="Outer membrane lipoprotein wza domain like"/>
    <property type="match status" value="1"/>
</dbReference>
<keyword evidence="2" id="KW-0732">Signal</keyword>
<evidence type="ECO:0008006" key="5">
    <source>
        <dbReference type="Google" id="ProtNLM"/>
    </source>
</evidence>
<evidence type="ECO:0000256" key="1">
    <source>
        <dbReference type="SAM" id="Phobius"/>
    </source>
</evidence>
<dbReference type="RefSeq" id="WP_145378415.1">
    <property type="nucleotide sequence ID" value="NZ_CP036276.1"/>
</dbReference>
<keyword evidence="1" id="KW-1133">Transmembrane helix</keyword>
<dbReference type="AlphaFoldDB" id="A0A517ZTS6"/>
<feature type="transmembrane region" description="Helical" evidence="1">
    <location>
        <begin position="312"/>
        <end position="329"/>
    </location>
</feature>
<dbReference type="KEGG" id="sdyn:Mal52_43750"/>
<protein>
    <recommendedName>
        <fullName evidence="5">SLBB domain protein</fullName>
    </recommendedName>
</protein>
<evidence type="ECO:0000256" key="2">
    <source>
        <dbReference type="SAM" id="SignalP"/>
    </source>
</evidence>
<reference evidence="3 4" key="1">
    <citation type="submission" date="2019-02" db="EMBL/GenBank/DDBJ databases">
        <title>Deep-cultivation of Planctomycetes and their phenomic and genomic characterization uncovers novel biology.</title>
        <authorList>
            <person name="Wiegand S."/>
            <person name="Jogler M."/>
            <person name="Boedeker C."/>
            <person name="Pinto D."/>
            <person name="Vollmers J."/>
            <person name="Rivas-Marin E."/>
            <person name="Kohn T."/>
            <person name="Peeters S.H."/>
            <person name="Heuer A."/>
            <person name="Rast P."/>
            <person name="Oberbeckmann S."/>
            <person name="Bunk B."/>
            <person name="Jeske O."/>
            <person name="Meyerdierks A."/>
            <person name="Storesund J.E."/>
            <person name="Kallscheuer N."/>
            <person name="Luecker S."/>
            <person name="Lage O.M."/>
            <person name="Pohl T."/>
            <person name="Merkel B.J."/>
            <person name="Hornburger P."/>
            <person name="Mueller R.-W."/>
            <person name="Bruemmer F."/>
            <person name="Labrenz M."/>
            <person name="Spormann A.M."/>
            <person name="Op den Camp H."/>
            <person name="Overmann J."/>
            <person name="Amann R."/>
            <person name="Jetten M.S.M."/>
            <person name="Mascher T."/>
            <person name="Medema M.H."/>
            <person name="Devos D.P."/>
            <person name="Kaster A.-K."/>
            <person name="Ovreas L."/>
            <person name="Rohde M."/>
            <person name="Galperin M.Y."/>
            <person name="Jogler C."/>
        </authorList>
    </citation>
    <scope>NUCLEOTIDE SEQUENCE [LARGE SCALE GENOMIC DNA]</scope>
    <source>
        <strain evidence="3 4">Mal52</strain>
    </source>
</reference>
<name>A0A517ZTS6_9PLAN</name>
<dbReference type="EMBL" id="CP036276">
    <property type="protein sequence ID" value="QDU45878.1"/>
    <property type="molecule type" value="Genomic_DNA"/>
</dbReference>
<accession>A0A517ZTS6</accession>
<proteinExistence type="predicted"/>
<feature type="signal peptide" evidence="2">
    <location>
        <begin position="1"/>
        <end position="24"/>
    </location>
</feature>
<keyword evidence="1" id="KW-0472">Membrane</keyword>
<sequence length="406" mass="43352" precursor="true">MNIRLIGKLLIVAATVLPVNAILAADANVTPIPAENGPAPNTAVCYVIGDVQFPGAFEFQSSPLVIDTLLKRAGGLDSPEGSCEIQIVRAGRVVHHADYQFTKNATHCRLKSGDVVIATKKEAQFPSAAARKKTSSANANYVGLVGILETPIILPIFSSDVTVGRLLAELRQSPGMANQIRIITSGEENSRRPIGQALRSLTNGMVLVFDPQNIDFATLPKIPAVAAMPDSADRGVQLVSQETAEPVTGPELFAEPVAPLDHQAGDDVNLMDEQPAVAELAVESGPEIAIAAPTAAEATTTETSSTPAENNWTPVIGALLIVIGLIWMLRDHRERVSRWLTVVPGKTAIAGTARRLPVLMTVARGKLPSVRLLPKKRSTAKQDAITMNRAGKLVHRVLFRVARQRD</sequence>
<evidence type="ECO:0000313" key="3">
    <source>
        <dbReference type="EMBL" id="QDU45878.1"/>
    </source>
</evidence>
<dbReference type="Proteomes" id="UP000319383">
    <property type="component" value="Chromosome"/>
</dbReference>
<evidence type="ECO:0000313" key="4">
    <source>
        <dbReference type="Proteomes" id="UP000319383"/>
    </source>
</evidence>
<organism evidence="3 4">
    <name type="scientific">Symmachiella dynata</name>
    <dbReference type="NCBI Taxonomy" id="2527995"/>
    <lineage>
        <taxon>Bacteria</taxon>
        <taxon>Pseudomonadati</taxon>
        <taxon>Planctomycetota</taxon>
        <taxon>Planctomycetia</taxon>
        <taxon>Planctomycetales</taxon>
        <taxon>Planctomycetaceae</taxon>
        <taxon>Symmachiella</taxon>
    </lineage>
</organism>
<keyword evidence="4" id="KW-1185">Reference proteome</keyword>
<gene>
    <name evidence="3" type="ORF">Mal52_43750</name>
</gene>
<keyword evidence="1" id="KW-0812">Transmembrane</keyword>